<dbReference type="Proteomes" id="UP000239772">
    <property type="component" value="Unassembled WGS sequence"/>
</dbReference>
<gene>
    <name evidence="1" type="ORF">SLNSH_06285</name>
</gene>
<keyword evidence="2" id="KW-1185">Reference proteome</keyword>
<sequence length="65" mass="7026">MTRVQAAEYIAARWGLQCARATLAKLAAAGGGPAYSRFGRCAVYRPEDLDAWVRARLGATKEGVR</sequence>
<accession>A0A2T1HWL1</accession>
<reference evidence="2" key="1">
    <citation type="submission" date="2018-03" db="EMBL/GenBank/DDBJ databases">
        <authorList>
            <person name="Sun L."/>
            <person name="Liu H."/>
            <person name="Chen W."/>
            <person name="Huang K."/>
            <person name="Liu W."/>
            <person name="Gao X."/>
        </authorList>
    </citation>
    <scope>NUCLEOTIDE SEQUENCE [LARGE SCALE GENOMIC DNA]</scope>
    <source>
        <strain evidence="2">SH9</strain>
    </source>
</reference>
<organism evidence="1 2">
    <name type="scientific">Alsobacter soli</name>
    <dbReference type="NCBI Taxonomy" id="2109933"/>
    <lineage>
        <taxon>Bacteria</taxon>
        <taxon>Pseudomonadati</taxon>
        <taxon>Pseudomonadota</taxon>
        <taxon>Alphaproteobacteria</taxon>
        <taxon>Hyphomicrobiales</taxon>
        <taxon>Alsobacteraceae</taxon>
        <taxon>Alsobacter</taxon>
    </lineage>
</organism>
<evidence type="ECO:0000313" key="2">
    <source>
        <dbReference type="Proteomes" id="UP000239772"/>
    </source>
</evidence>
<evidence type="ECO:0000313" key="1">
    <source>
        <dbReference type="EMBL" id="PSC05980.1"/>
    </source>
</evidence>
<dbReference type="AlphaFoldDB" id="A0A2T1HWL1"/>
<evidence type="ECO:0008006" key="3">
    <source>
        <dbReference type="Google" id="ProtNLM"/>
    </source>
</evidence>
<proteinExistence type="predicted"/>
<dbReference type="EMBL" id="PVZS01000005">
    <property type="protein sequence ID" value="PSC05980.1"/>
    <property type="molecule type" value="Genomic_DNA"/>
</dbReference>
<comment type="caution">
    <text evidence="1">The sequence shown here is derived from an EMBL/GenBank/DDBJ whole genome shotgun (WGS) entry which is preliminary data.</text>
</comment>
<name>A0A2T1HWL1_9HYPH</name>
<protein>
    <recommendedName>
        <fullName evidence="3">DNA-binding protein</fullName>
    </recommendedName>
</protein>